<evidence type="ECO:0000313" key="2">
    <source>
        <dbReference type="EMBL" id="TWE11963.1"/>
    </source>
</evidence>
<dbReference type="PROSITE" id="PS51186">
    <property type="entry name" value="GNAT"/>
    <property type="match status" value="1"/>
</dbReference>
<dbReference type="RefSeq" id="WP_145225586.1">
    <property type="nucleotide sequence ID" value="NZ_VIVQ01000001.1"/>
</dbReference>
<protein>
    <submittedName>
        <fullName evidence="2">RimJ/RimL family protein N-acetyltransferase</fullName>
    </submittedName>
</protein>
<dbReference type="InterPro" id="IPR051531">
    <property type="entry name" value="N-acetyltransferase"/>
</dbReference>
<dbReference type="SUPFAM" id="SSF55729">
    <property type="entry name" value="Acyl-CoA N-acyltransferases (Nat)"/>
    <property type="match status" value="1"/>
</dbReference>
<evidence type="ECO:0000313" key="3">
    <source>
        <dbReference type="Proteomes" id="UP000318297"/>
    </source>
</evidence>
<gene>
    <name evidence="2" type="ORF">BKA23_0757</name>
</gene>
<dbReference type="InterPro" id="IPR016181">
    <property type="entry name" value="Acyl_CoA_acyltransferase"/>
</dbReference>
<dbReference type="Proteomes" id="UP000318297">
    <property type="component" value="Unassembled WGS sequence"/>
</dbReference>
<keyword evidence="2" id="KW-0808">Transferase</keyword>
<organism evidence="2 3">
    <name type="scientific">Rudaeicoccus suwonensis</name>
    <dbReference type="NCBI Taxonomy" id="657409"/>
    <lineage>
        <taxon>Bacteria</taxon>
        <taxon>Bacillati</taxon>
        <taxon>Actinomycetota</taxon>
        <taxon>Actinomycetes</taxon>
        <taxon>Micrococcales</taxon>
        <taxon>Dermacoccaceae</taxon>
        <taxon>Rudaeicoccus</taxon>
    </lineage>
</organism>
<dbReference type="Gene3D" id="3.40.630.30">
    <property type="match status" value="1"/>
</dbReference>
<dbReference type="AlphaFoldDB" id="A0A561E8N2"/>
<dbReference type="PANTHER" id="PTHR43792">
    <property type="entry name" value="GNAT FAMILY, PUTATIVE (AFU_ORTHOLOGUE AFUA_3G00765)-RELATED-RELATED"/>
    <property type="match status" value="1"/>
</dbReference>
<dbReference type="PANTHER" id="PTHR43792:SF16">
    <property type="entry name" value="N-ACETYLTRANSFERASE DOMAIN-CONTAINING PROTEIN"/>
    <property type="match status" value="1"/>
</dbReference>
<name>A0A561E8N2_9MICO</name>
<dbReference type="Pfam" id="PF13302">
    <property type="entry name" value="Acetyltransf_3"/>
    <property type="match status" value="1"/>
</dbReference>
<sequence length="188" mass="21410">MSRPVLATTRLQLRPMTLEHLPLLVDLDSDPEVMRYLIGRARTRPEAEEFWVPRCADESADTLGLGWWAGFAGDDFVGWWDLGRSDSDPSATVAHRRPEAGWRLRRAFWRQGLASEGAIALLDHGFRTVGVDAVWAETMAVNQGSRGVMRRLGMRHIATEVREWDDPLPGSDLGEVVYEITREEWLRR</sequence>
<keyword evidence="3" id="KW-1185">Reference proteome</keyword>
<dbReference type="GO" id="GO:0016747">
    <property type="term" value="F:acyltransferase activity, transferring groups other than amino-acyl groups"/>
    <property type="evidence" value="ECO:0007669"/>
    <property type="project" value="InterPro"/>
</dbReference>
<dbReference type="InterPro" id="IPR000182">
    <property type="entry name" value="GNAT_dom"/>
</dbReference>
<reference evidence="2 3" key="1">
    <citation type="submission" date="2019-06" db="EMBL/GenBank/DDBJ databases">
        <title>Sequencing the genomes of 1000 actinobacteria strains.</title>
        <authorList>
            <person name="Klenk H.-P."/>
        </authorList>
    </citation>
    <scope>NUCLEOTIDE SEQUENCE [LARGE SCALE GENOMIC DNA]</scope>
    <source>
        <strain evidence="2 3">DSM 19560</strain>
    </source>
</reference>
<dbReference type="OrthoDB" id="3533156at2"/>
<comment type="caution">
    <text evidence="2">The sequence shown here is derived from an EMBL/GenBank/DDBJ whole genome shotgun (WGS) entry which is preliminary data.</text>
</comment>
<evidence type="ECO:0000259" key="1">
    <source>
        <dbReference type="PROSITE" id="PS51186"/>
    </source>
</evidence>
<dbReference type="EMBL" id="VIVQ01000001">
    <property type="protein sequence ID" value="TWE11963.1"/>
    <property type="molecule type" value="Genomic_DNA"/>
</dbReference>
<feature type="domain" description="N-acetyltransferase" evidence="1">
    <location>
        <begin position="11"/>
        <end position="183"/>
    </location>
</feature>
<accession>A0A561E8N2</accession>
<proteinExistence type="predicted"/>